<comment type="caution">
    <text evidence="1">The sequence shown here is derived from an EMBL/GenBank/DDBJ whole genome shotgun (WGS) entry which is preliminary data.</text>
</comment>
<proteinExistence type="predicted"/>
<dbReference type="Proteomes" id="UP000478052">
    <property type="component" value="Unassembled WGS sequence"/>
</dbReference>
<evidence type="ECO:0000313" key="1">
    <source>
        <dbReference type="EMBL" id="KAF0770197.1"/>
    </source>
</evidence>
<name>A0A6G0ZH44_APHCR</name>
<keyword evidence="2" id="KW-1185">Reference proteome</keyword>
<reference evidence="1 2" key="1">
    <citation type="submission" date="2019-08" db="EMBL/GenBank/DDBJ databases">
        <title>Whole genome of Aphis craccivora.</title>
        <authorList>
            <person name="Voronova N.V."/>
            <person name="Shulinski R.S."/>
            <person name="Bandarenka Y.V."/>
            <person name="Zhorov D.G."/>
            <person name="Warner D."/>
        </authorList>
    </citation>
    <scope>NUCLEOTIDE SEQUENCE [LARGE SCALE GENOMIC DNA]</scope>
    <source>
        <strain evidence="1">180601</strain>
        <tissue evidence="1">Whole Body</tissue>
    </source>
</reference>
<organism evidence="1 2">
    <name type="scientific">Aphis craccivora</name>
    <name type="common">Cowpea aphid</name>
    <dbReference type="NCBI Taxonomy" id="307492"/>
    <lineage>
        <taxon>Eukaryota</taxon>
        <taxon>Metazoa</taxon>
        <taxon>Ecdysozoa</taxon>
        <taxon>Arthropoda</taxon>
        <taxon>Hexapoda</taxon>
        <taxon>Insecta</taxon>
        <taxon>Pterygota</taxon>
        <taxon>Neoptera</taxon>
        <taxon>Paraneoptera</taxon>
        <taxon>Hemiptera</taxon>
        <taxon>Sternorrhyncha</taxon>
        <taxon>Aphidomorpha</taxon>
        <taxon>Aphidoidea</taxon>
        <taxon>Aphididae</taxon>
        <taxon>Aphidini</taxon>
        <taxon>Aphis</taxon>
        <taxon>Aphis</taxon>
    </lineage>
</organism>
<protein>
    <submittedName>
        <fullName evidence="1">Uncharacterized protein</fullName>
    </submittedName>
</protein>
<evidence type="ECO:0000313" key="2">
    <source>
        <dbReference type="Proteomes" id="UP000478052"/>
    </source>
</evidence>
<dbReference type="AlphaFoldDB" id="A0A6G0ZH44"/>
<sequence>MAIREVQEEYQGINCSQNLPLLTYADDVANKDQRRNAARIQVGEYVFEETIDNVYACDTWPTAQEDENRLAIMERKFLRKTYGRPKRIKDQNIRNKSAPRRVDIIEDQGQFFGDFKCFGT</sequence>
<accession>A0A6G0ZH44</accession>
<gene>
    <name evidence="1" type="ORF">FWK35_00002609</name>
</gene>
<dbReference type="EMBL" id="VUJU01000467">
    <property type="protein sequence ID" value="KAF0770197.1"/>
    <property type="molecule type" value="Genomic_DNA"/>
</dbReference>